<accession>A0A2M7Q7V4</accession>
<dbReference type="AlphaFoldDB" id="A0A2M7Q7V4"/>
<dbReference type="CDD" id="cd15841">
    <property type="entry name" value="SNARE_Qc"/>
    <property type="match status" value="1"/>
</dbReference>
<reference evidence="4" key="1">
    <citation type="submission" date="2017-09" db="EMBL/GenBank/DDBJ databases">
        <title>Depth-based differentiation of microbial function through sediment-hosted aquifers and enrichment of novel symbionts in the deep terrestrial subsurface.</title>
        <authorList>
            <person name="Probst A.J."/>
            <person name="Ladd B."/>
            <person name="Jarett J.K."/>
            <person name="Geller-Mcgrath D.E."/>
            <person name="Sieber C.M.K."/>
            <person name="Emerson J.B."/>
            <person name="Anantharaman K."/>
            <person name="Thomas B.C."/>
            <person name="Malmstrom R."/>
            <person name="Stieglmeier M."/>
            <person name="Klingl A."/>
            <person name="Woyke T."/>
            <person name="Ryan C.M."/>
            <person name="Banfield J.F."/>
        </authorList>
    </citation>
    <scope>NUCLEOTIDE SEQUENCE [LARGE SCALE GENOMIC DNA]</scope>
</reference>
<keyword evidence="1" id="KW-0175">Coiled coil</keyword>
<evidence type="ECO:0000313" key="3">
    <source>
        <dbReference type="EMBL" id="PIY59249.1"/>
    </source>
</evidence>
<dbReference type="SUPFAM" id="SSF46579">
    <property type="entry name" value="Prefoldin"/>
    <property type="match status" value="1"/>
</dbReference>
<name>A0A2M7Q7V4_9BACT</name>
<protein>
    <recommendedName>
        <fullName evidence="2">Transglycosylase SLT domain-containing protein</fullName>
    </recommendedName>
</protein>
<dbReference type="EMBL" id="PFKZ01000106">
    <property type="protein sequence ID" value="PIY59249.1"/>
    <property type="molecule type" value="Genomic_DNA"/>
</dbReference>
<dbReference type="Gene3D" id="6.10.250.3150">
    <property type="match status" value="1"/>
</dbReference>
<dbReference type="Pfam" id="PF13406">
    <property type="entry name" value="SLT_2"/>
    <property type="match status" value="1"/>
</dbReference>
<gene>
    <name evidence="3" type="ORF">COY96_02875</name>
</gene>
<evidence type="ECO:0000256" key="1">
    <source>
        <dbReference type="SAM" id="Coils"/>
    </source>
</evidence>
<evidence type="ECO:0000313" key="4">
    <source>
        <dbReference type="Proteomes" id="UP000230363"/>
    </source>
</evidence>
<dbReference type="PROSITE" id="PS51257">
    <property type="entry name" value="PROKAR_LIPOPROTEIN"/>
    <property type="match status" value="1"/>
</dbReference>
<feature type="coiled-coil region" evidence="1">
    <location>
        <begin position="32"/>
        <end position="115"/>
    </location>
</feature>
<evidence type="ECO:0000259" key="2">
    <source>
        <dbReference type="Pfam" id="PF13406"/>
    </source>
</evidence>
<proteinExistence type="predicted"/>
<dbReference type="SUPFAM" id="SSF53955">
    <property type="entry name" value="Lysozyme-like"/>
    <property type="match status" value="1"/>
</dbReference>
<feature type="domain" description="Transglycosylase SLT" evidence="2">
    <location>
        <begin position="261"/>
        <end position="395"/>
    </location>
</feature>
<comment type="caution">
    <text evidence="3">The sequence shown here is derived from an EMBL/GenBank/DDBJ whole genome shotgun (WGS) entry which is preliminary data.</text>
</comment>
<dbReference type="InterPro" id="IPR031304">
    <property type="entry name" value="SLT_2"/>
</dbReference>
<dbReference type="Proteomes" id="UP000230363">
    <property type="component" value="Unassembled WGS sequence"/>
</dbReference>
<organism evidence="3 4">
    <name type="scientific">Candidatus Wolfebacteria bacterium CG_4_10_14_0_8_um_filter_37_11</name>
    <dbReference type="NCBI Taxonomy" id="1975062"/>
    <lineage>
        <taxon>Bacteria</taxon>
        <taxon>Candidatus Wolfeibacteriota</taxon>
    </lineage>
</organism>
<dbReference type="InterPro" id="IPR023346">
    <property type="entry name" value="Lysozyme-like_dom_sf"/>
</dbReference>
<sequence length="453" mass="50332">MIINKFFKKIAVFTTIAAIGGCLFLIAPINAQNLLEEERKVLEAELEKYEKEIDEYESTISTLKKQGGNLQSEINKINAKISQLNVKIKAANTSIKKLNDEIKLTQTKINSTEENINFNQKALADVLQNIYENEERGTIEIFLANDNLSDFFNNLNGLMEVQDNLKMVLRRIVDLRRDLVDAKESLALEKIDAEELKRYMGSQRSGVQKTQTKKNSLLKVTKGKESEYQKLLVESKKNAAEIRNRIFRMLGGGELPFGEAVKIAQAAEKATGVRAAFMLAVLTQESSVNGVIGANLGKCYYNTPRNNASKTVMSNSQKSAFLKLMEELNMNPDTTLVSCPIASDGAYGGAMGPAQFMPTTWKLYKNRVGEITGGNPASPFNNLDAFTATALYLKDGLVSCKQIYSSSFSQENCAAAKYYAGKNYKNYMSVGRYGYRVADRAVKFEDDIEAISG</sequence>